<accession>A0A4U5JHY4</accession>
<dbReference type="Gene3D" id="1.10.10.1150">
    <property type="entry name" value="Coenzyme PQQ synthesis protein D (PqqD)"/>
    <property type="match status" value="1"/>
</dbReference>
<keyword evidence="3" id="KW-1185">Reference proteome</keyword>
<dbReference type="InterPro" id="IPR008792">
    <property type="entry name" value="PQQD"/>
</dbReference>
<dbReference type="Pfam" id="PF05402">
    <property type="entry name" value="PqqD"/>
    <property type="match status" value="1"/>
</dbReference>
<dbReference type="AlphaFoldDB" id="A0A4U5JHY4"/>
<dbReference type="InterPro" id="IPR041881">
    <property type="entry name" value="PqqD_sf"/>
</dbReference>
<evidence type="ECO:0000256" key="1">
    <source>
        <dbReference type="SAM" id="MobiDB-lite"/>
    </source>
</evidence>
<gene>
    <name evidence="2" type="ORF">DM868_09770</name>
</gene>
<dbReference type="Proteomes" id="UP000308037">
    <property type="component" value="Unassembled WGS sequence"/>
</dbReference>
<dbReference type="EMBL" id="QKNX01000003">
    <property type="protein sequence ID" value="TKR25689.1"/>
    <property type="molecule type" value="Genomic_DNA"/>
</dbReference>
<sequence length="103" mass="11631">MMHPCRRKRMSAVDTTTTVTASDHPTTTTVDGELMLLNTDTGMYQGLTGVGPRVWELLQEPTTVQRIVETITEEYDVPAETCERDVLEFVRTMADEELVEIEP</sequence>
<protein>
    <submittedName>
        <fullName evidence="2">PqqD family protein</fullName>
    </submittedName>
</protein>
<comment type="caution">
    <text evidence="2">The sequence shown here is derived from an EMBL/GenBank/DDBJ whole genome shotgun (WGS) entry which is preliminary data.</text>
</comment>
<evidence type="ECO:0000313" key="3">
    <source>
        <dbReference type="Proteomes" id="UP000308037"/>
    </source>
</evidence>
<reference evidence="2 3" key="1">
    <citation type="submission" date="2019-04" db="EMBL/GenBank/DDBJ databases">
        <title>Natronomonas sp. F20-122 a newhaloarchaeon isolated from a saline saltern of Isla Bacuta, Huelva, Spain.</title>
        <authorList>
            <person name="Duran-Viseras A."/>
            <person name="Sanchez-Porro C."/>
            <person name="Ventosa A."/>
        </authorList>
    </citation>
    <scope>NUCLEOTIDE SEQUENCE [LARGE SCALE GENOMIC DNA]</scope>
    <source>
        <strain evidence="2 3">F20-122</strain>
    </source>
</reference>
<organism evidence="2 3">
    <name type="scientific">Natronomonas salsuginis</name>
    <dbReference type="NCBI Taxonomy" id="2217661"/>
    <lineage>
        <taxon>Archaea</taxon>
        <taxon>Methanobacteriati</taxon>
        <taxon>Methanobacteriota</taxon>
        <taxon>Stenosarchaea group</taxon>
        <taxon>Halobacteria</taxon>
        <taxon>Halobacteriales</taxon>
        <taxon>Natronomonadaceae</taxon>
        <taxon>Natronomonas</taxon>
    </lineage>
</organism>
<feature type="region of interest" description="Disordered" evidence="1">
    <location>
        <begin position="1"/>
        <end position="27"/>
    </location>
</feature>
<name>A0A4U5JHY4_9EURY</name>
<feature type="compositionally biased region" description="Basic residues" evidence="1">
    <location>
        <begin position="1"/>
        <end position="10"/>
    </location>
</feature>
<proteinExistence type="predicted"/>
<evidence type="ECO:0000313" key="2">
    <source>
        <dbReference type="EMBL" id="TKR25689.1"/>
    </source>
</evidence>
<feature type="compositionally biased region" description="Low complexity" evidence="1">
    <location>
        <begin position="13"/>
        <end position="27"/>
    </location>
</feature>